<evidence type="ECO:0000256" key="7">
    <source>
        <dbReference type="ARBA" id="ARBA00022723"/>
    </source>
</evidence>
<dbReference type="Gene3D" id="2.170.270.10">
    <property type="entry name" value="SET domain"/>
    <property type="match status" value="1"/>
</dbReference>
<dbReference type="InterPro" id="IPR044421">
    <property type="entry name" value="SMYD4_SET"/>
</dbReference>
<comment type="function">
    <text evidence="12">Protein-lysine N-methyltransferase. Monomethylates PRMT5, modulating its transcriptional activity. May also act as a histone methyltransferase. Plays a critical role in cardiac development. Acts as a key epigenetic regulator of gene expression during cardiac development via its dual activities as a methyltransferase and negative regulator of HDAC1.</text>
</comment>
<dbReference type="InterPro" id="IPR052097">
    <property type="entry name" value="SET-MYND_domain_protein"/>
</dbReference>
<dbReference type="PANTHER" id="PTHR46165:SF2">
    <property type="entry name" value="SET AND MYND DOMAIN-CONTAINING PROTEIN 4"/>
    <property type="match status" value="1"/>
</dbReference>
<dbReference type="SUPFAM" id="SSF82199">
    <property type="entry name" value="SET domain"/>
    <property type="match status" value="1"/>
</dbReference>
<dbReference type="GO" id="GO:0008170">
    <property type="term" value="F:N-methyltransferase activity"/>
    <property type="evidence" value="ECO:0007669"/>
    <property type="project" value="UniProtKB-ARBA"/>
</dbReference>
<evidence type="ECO:0000256" key="10">
    <source>
        <dbReference type="ARBA" id="ARBA00023242"/>
    </source>
</evidence>
<dbReference type="GO" id="GO:0005737">
    <property type="term" value="C:cytoplasm"/>
    <property type="evidence" value="ECO:0007669"/>
    <property type="project" value="UniProtKB-SubCell"/>
</dbReference>
<feature type="compositionally biased region" description="Polar residues" evidence="16">
    <location>
        <begin position="254"/>
        <end position="266"/>
    </location>
</feature>
<evidence type="ECO:0000256" key="1">
    <source>
        <dbReference type="ARBA" id="ARBA00004123"/>
    </source>
</evidence>
<keyword evidence="4" id="KW-0489">Methyltransferase</keyword>
<evidence type="ECO:0000256" key="6">
    <source>
        <dbReference type="ARBA" id="ARBA00022691"/>
    </source>
</evidence>
<dbReference type="GO" id="GO:0008276">
    <property type="term" value="F:protein methyltransferase activity"/>
    <property type="evidence" value="ECO:0007669"/>
    <property type="project" value="UniProtKB-ARBA"/>
</dbReference>
<dbReference type="Proteomes" id="UP000326759">
    <property type="component" value="Unassembled WGS sequence"/>
</dbReference>
<dbReference type="InterPro" id="IPR002893">
    <property type="entry name" value="Znf_MYND"/>
</dbReference>
<evidence type="ECO:0000256" key="14">
    <source>
        <dbReference type="ARBA" id="ARBA00093680"/>
    </source>
</evidence>
<dbReference type="GO" id="GO:0008270">
    <property type="term" value="F:zinc ion binding"/>
    <property type="evidence" value="ECO:0007669"/>
    <property type="project" value="UniProtKB-KW"/>
</dbReference>
<dbReference type="InterPro" id="IPR001214">
    <property type="entry name" value="SET_dom"/>
</dbReference>
<keyword evidence="3" id="KW-0963">Cytoplasm</keyword>
<dbReference type="CDD" id="cd10536">
    <property type="entry name" value="SET_SMYD4"/>
    <property type="match status" value="1"/>
</dbReference>
<protein>
    <recommendedName>
        <fullName evidence="13">Protein-lysine N-methyltransferase SMYD4</fullName>
    </recommendedName>
    <alternativeName>
        <fullName evidence="14">SET and MYND domain-containing protein 4</fullName>
    </alternativeName>
</protein>
<evidence type="ECO:0000313" key="18">
    <source>
        <dbReference type="EMBL" id="KAB7497668.1"/>
    </source>
</evidence>
<keyword evidence="19" id="KW-1185">Reference proteome</keyword>
<dbReference type="GO" id="GO:0032259">
    <property type="term" value="P:methylation"/>
    <property type="evidence" value="ECO:0007669"/>
    <property type="project" value="UniProtKB-KW"/>
</dbReference>
<dbReference type="Gene3D" id="1.10.220.160">
    <property type="match status" value="1"/>
</dbReference>
<evidence type="ECO:0000256" key="2">
    <source>
        <dbReference type="ARBA" id="ARBA00004496"/>
    </source>
</evidence>
<dbReference type="InterPro" id="IPR011990">
    <property type="entry name" value="TPR-like_helical_dom_sf"/>
</dbReference>
<dbReference type="Pfam" id="PF00856">
    <property type="entry name" value="SET"/>
    <property type="match status" value="1"/>
</dbReference>
<evidence type="ECO:0000256" key="13">
    <source>
        <dbReference type="ARBA" id="ARBA00093635"/>
    </source>
</evidence>
<comment type="caution">
    <text evidence="18">The sequence shown here is derived from an EMBL/GenBank/DDBJ whole genome shotgun (WGS) entry which is preliminary data.</text>
</comment>
<dbReference type="SMART" id="SM00317">
    <property type="entry name" value="SET"/>
    <property type="match status" value="1"/>
</dbReference>
<reference evidence="18 19" key="1">
    <citation type="journal article" date="2019" name="PLoS Biol.">
        <title>Sex chromosomes control vertical transmission of feminizing Wolbachia symbionts in an isopod.</title>
        <authorList>
            <person name="Becking T."/>
            <person name="Chebbi M.A."/>
            <person name="Giraud I."/>
            <person name="Moumen B."/>
            <person name="Laverre T."/>
            <person name="Caubet Y."/>
            <person name="Peccoud J."/>
            <person name="Gilbert C."/>
            <person name="Cordaux R."/>
        </authorList>
    </citation>
    <scope>NUCLEOTIDE SEQUENCE [LARGE SCALE GENOMIC DNA]</scope>
    <source>
        <strain evidence="18">ANa2</strain>
        <tissue evidence="18">Whole body excluding digestive tract and cuticle</tissue>
    </source>
</reference>
<dbReference type="PROSITE" id="PS50005">
    <property type="entry name" value="TPR"/>
    <property type="match status" value="1"/>
</dbReference>
<feature type="domain" description="SET" evidence="17">
    <location>
        <begin position="492"/>
        <end position="774"/>
    </location>
</feature>
<dbReference type="InterPro" id="IPR046341">
    <property type="entry name" value="SET_dom_sf"/>
</dbReference>
<comment type="catalytic activity">
    <reaction evidence="11">
        <text>L-lysyl-[protein] + S-adenosyl-L-methionine = N(6)-methyl-L-lysyl-[protein] + S-adenosyl-L-homocysteine + H(+)</text>
        <dbReference type="Rhea" id="RHEA:51736"/>
        <dbReference type="Rhea" id="RHEA-COMP:9752"/>
        <dbReference type="Rhea" id="RHEA-COMP:13053"/>
        <dbReference type="ChEBI" id="CHEBI:15378"/>
        <dbReference type="ChEBI" id="CHEBI:29969"/>
        <dbReference type="ChEBI" id="CHEBI:57856"/>
        <dbReference type="ChEBI" id="CHEBI:59789"/>
        <dbReference type="ChEBI" id="CHEBI:61929"/>
    </reaction>
</comment>
<feature type="compositionally biased region" description="Basic and acidic residues" evidence="16">
    <location>
        <begin position="169"/>
        <end position="181"/>
    </location>
</feature>
<gene>
    <name evidence="18" type="primary">Smyd4_0</name>
    <name evidence="18" type="ORF">Anas_12350</name>
</gene>
<evidence type="ECO:0000259" key="17">
    <source>
        <dbReference type="PROSITE" id="PS50280"/>
    </source>
</evidence>
<dbReference type="GO" id="GO:0005634">
    <property type="term" value="C:nucleus"/>
    <property type="evidence" value="ECO:0007669"/>
    <property type="project" value="UniProtKB-SubCell"/>
</dbReference>
<dbReference type="PANTHER" id="PTHR46165">
    <property type="entry name" value="SET AND MYND DOMAIN-CONTAINING PROTEIN 4"/>
    <property type="match status" value="1"/>
</dbReference>
<evidence type="ECO:0000256" key="11">
    <source>
        <dbReference type="ARBA" id="ARBA00048985"/>
    </source>
</evidence>
<evidence type="ECO:0000256" key="15">
    <source>
        <dbReference type="PROSITE-ProRule" id="PRU00339"/>
    </source>
</evidence>
<evidence type="ECO:0000256" key="8">
    <source>
        <dbReference type="ARBA" id="ARBA00022771"/>
    </source>
</evidence>
<proteinExistence type="predicted"/>
<comment type="subcellular location">
    <subcellularLocation>
        <location evidence="2">Cytoplasm</location>
    </subcellularLocation>
    <subcellularLocation>
        <location evidence="1">Nucleus</location>
    </subcellularLocation>
</comment>
<evidence type="ECO:0000313" key="19">
    <source>
        <dbReference type="Proteomes" id="UP000326759"/>
    </source>
</evidence>
<dbReference type="OrthoDB" id="6343483at2759"/>
<feature type="compositionally biased region" description="Low complexity" evidence="16">
    <location>
        <begin position="218"/>
        <end position="239"/>
    </location>
</feature>
<feature type="repeat" description="TPR" evidence="15">
    <location>
        <begin position="405"/>
        <end position="438"/>
    </location>
</feature>
<keyword evidence="6" id="KW-0949">S-adenosyl-L-methionine</keyword>
<keyword evidence="10" id="KW-0539">Nucleus</keyword>
<evidence type="ECO:0000256" key="9">
    <source>
        <dbReference type="ARBA" id="ARBA00022833"/>
    </source>
</evidence>
<evidence type="ECO:0000256" key="3">
    <source>
        <dbReference type="ARBA" id="ARBA00022490"/>
    </source>
</evidence>
<feature type="non-terminal residue" evidence="18">
    <location>
        <position position="818"/>
    </location>
</feature>
<dbReference type="Pfam" id="PF01753">
    <property type="entry name" value="zf-MYND"/>
    <property type="match status" value="1"/>
</dbReference>
<keyword evidence="9" id="KW-0862">Zinc</keyword>
<keyword evidence="5" id="KW-0808">Transferase</keyword>
<dbReference type="Gene3D" id="6.10.140.2220">
    <property type="match status" value="1"/>
</dbReference>
<evidence type="ECO:0000256" key="16">
    <source>
        <dbReference type="SAM" id="MobiDB-lite"/>
    </source>
</evidence>
<feature type="region of interest" description="Disordered" evidence="16">
    <location>
        <begin position="129"/>
        <end position="181"/>
    </location>
</feature>
<dbReference type="SUPFAM" id="SSF48452">
    <property type="entry name" value="TPR-like"/>
    <property type="match status" value="1"/>
</dbReference>
<dbReference type="PROSITE" id="PS50280">
    <property type="entry name" value="SET"/>
    <property type="match status" value="1"/>
</dbReference>
<accession>A0A5N5SUR5</accession>
<keyword evidence="15" id="KW-0802">TPR repeat</keyword>
<dbReference type="GO" id="GO:0042826">
    <property type="term" value="F:histone deacetylase binding"/>
    <property type="evidence" value="ECO:0007669"/>
    <property type="project" value="TreeGrafter"/>
</dbReference>
<dbReference type="EMBL" id="SEYY01020028">
    <property type="protein sequence ID" value="KAB7497668.1"/>
    <property type="molecule type" value="Genomic_DNA"/>
</dbReference>
<dbReference type="AlphaFoldDB" id="A0A5N5SUR5"/>
<feature type="region of interest" description="Disordered" evidence="16">
    <location>
        <begin position="218"/>
        <end position="266"/>
    </location>
</feature>
<feature type="compositionally biased region" description="Basic and acidic residues" evidence="16">
    <location>
        <begin position="240"/>
        <end position="253"/>
    </location>
</feature>
<sequence length="818" mass="94201">MFHCTCIACEENWPIYNNNKVFMRLACPEEHCDQMVEYDGKEKMLCPSCGFNKKHENKLKEVNRELIDFDRGIDLMKRGLIEEAADVITRFQMYASKNFIPPTLCITISVKSSVVTGINVLNRLFSMSTEKAPSSDEEADENSSQYNKETQTLGVKMKTKLSQTYKPSNQEKSDQTKIKGFEETKPHFIKTKQHTLEEVQPSLPAGQTDDDSLAQQLSTLSTSGQSVCSSSKQPPCSSPKESKSSDGLKDASNLRDTTPSTSNFDEASQKELCEKLLKTDPFLSIRDSKIYFTQFYNDFCNKLKELNPAKNIKNEFSKINNDYDRIRYILQFEKLMNLKLSIAKHNSKSEEFATALERESKNYCNKPASMFMKRAWINIMMKEYEDAREDAHRSLQYHFDPSVMWNSYEVLGHCYVKIGKYNTAEGFFSQALDGMKQSNLEQERKTVTETRIISLLKSIKGKKDIGGQAITEVLTTPQVNYGVNRTLTCASDAVEVKINEKTNKGLYATKDIDPGDVIMVEKPYVSALYRENFETHCHNCFKRFKSPIPCDTCSRVWFCSDECLKEAKTGFHSSELKVLHLLYERSLGRMPPLVFRILLRLTWENIKSLRKSRKIDTRLPDSHPLHMEFDFEDKYSADDYLTTYKLVTNAQKGSFDDLFKMTIIAVYLKQCLKEVDFFKGDNVSSEDEIFVASLILRHMQNSTCNADYILEFMVMKNSLEVKSNLCLGISIYPTISLINHSCNPNVFKYYVGKDCVIRAINIIKKGEQIFANYSNILDNLGREARHNILKRQYMFHCECIACEENWPIFEDNKVYMKL</sequence>
<evidence type="ECO:0000256" key="4">
    <source>
        <dbReference type="ARBA" id="ARBA00022603"/>
    </source>
</evidence>
<keyword evidence="7" id="KW-0479">Metal-binding</keyword>
<organism evidence="18 19">
    <name type="scientific">Armadillidium nasatum</name>
    <dbReference type="NCBI Taxonomy" id="96803"/>
    <lineage>
        <taxon>Eukaryota</taxon>
        <taxon>Metazoa</taxon>
        <taxon>Ecdysozoa</taxon>
        <taxon>Arthropoda</taxon>
        <taxon>Crustacea</taxon>
        <taxon>Multicrustacea</taxon>
        <taxon>Malacostraca</taxon>
        <taxon>Eumalacostraca</taxon>
        <taxon>Peracarida</taxon>
        <taxon>Isopoda</taxon>
        <taxon>Oniscidea</taxon>
        <taxon>Crinocheta</taxon>
        <taxon>Armadillidiidae</taxon>
        <taxon>Armadillidium</taxon>
    </lineage>
</organism>
<name>A0A5N5SUR5_9CRUS</name>
<dbReference type="Gene3D" id="1.25.40.10">
    <property type="entry name" value="Tetratricopeptide repeat domain"/>
    <property type="match status" value="1"/>
</dbReference>
<evidence type="ECO:0000256" key="12">
    <source>
        <dbReference type="ARBA" id="ARBA00093423"/>
    </source>
</evidence>
<dbReference type="GO" id="GO:0008757">
    <property type="term" value="F:S-adenosylmethionine-dependent methyltransferase activity"/>
    <property type="evidence" value="ECO:0007669"/>
    <property type="project" value="UniProtKB-ARBA"/>
</dbReference>
<evidence type="ECO:0000256" key="5">
    <source>
        <dbReference type="ARBA" id="ARBA00022679"/>
    </source>
</evidence>
<keyword evidence="8" id="KW-0863">Zinc-finger</keyword>
<dbReference type="InterPro" id="IPR019734">
    <property type="entry name" value="TPR_rpt"/>
</dbReference>
<feature type="compositionally biased region" description="Polar residues" evidence="16">
    <location>
        <begin position="142"/>
        <end position="153"/>
    </location>
</feature>
<dbReference type="SUPFAM" id="SSF144232">
    <property type="entry name" value="HIT/MYND zinc finger-like"/>
    <property type="match status" value="1"/>
</dbReference>